<evidence type="ECO:0000313" key="5">
    <source>
        <dbReference type="Proteomes" id="UP001597438"/>
    </source>
</evidence>
<name>A0ABW5X0Y2_9FLAO</name>
<evidence type="ECO:0000313" key="4">
    <source>
        <dbReference type="EMBL" id="MFD2832746.1"/>
    </source>
</evidence>
<evidence type="ECO:0000256" key="1">
    <source>
        <dbReference type="ARBA" id="ARBA00022516"/>
    </source>
</evidence>
<dbReference type="Proteomes" id="UP001597438">
    <property type="component" value="Unassembled WGS sequence"/>
</dbReference>
<dbReference type="RefSeq" id="WP_347709974.1">
    <property type="nucleotide sequence ID" value="NZ_JBHUOJ010000009.1"/>
</dbReference>
<dbReference type="PIRSF" id="PIRSF011489">
    <property type="entry name" value="DUF479"/>
    <property type="match status" value="1"/>
</dbReference>
<keyword evidence="5" id="KW-1185">Reference proteome</keyword>
<dbReference type="InterPro" id="IPR007431">
    <property type="entry name" value="ACP_PD"/>
</dbReference>
<evidence type="ECO:0000256" key="2">
    <source>
        <dbReference type="ARBA" id="ARBA00022801"/>
    </source>
</evidence>
<protein>
    <submittedName>
        <fullName evidence="4">Acyl carrier protein phosphodiesterase</fullName>
    </submittedName>
</protein>
<comment type="caution">
    <text evidence="4">The sequence shown here is derived from an EMBL/GenBank/DDBJ whole genome shotgun (WGS) entry which is preliminary data.</text>
</comment>
<reference evidence="5" key="1">
    <citation type="journal article" date="2019" name="Int. J. Syst. Evol. Microbiol.">
        <title>The Global Catalogue of Microorganisms (GCM) 10K type strain sequencing project: providing services to taxonomists for standard genome sequencing and annotation.</title>
        <authorList>
            <consortium name="The Broad Institute Genomics Platform"/>
            <consortium name="The Broad Institute Genome Sequencing Center for Infectious Disease"/>
            <person name="Wu L."/>
            <person name="Ma J."/>
        </authorList>
    </citation>
    <scope>NUCLEOTIDE SEQUENCE [LARGE SCALE GENOMIC DNA]</scope>
    <source>
        <strain evidence="5">KCTC 52925</strain>
    </source>
</reference>
<keyword evidence="3" id="KW-0443">Lipid metabolism</keyword>
<dbReference type="PANTHER" id="PTHR38764:SF1">
    <property type="entry name" value="ACYL CARRIER PROTEIN PHOSPHODIESTERASE"/>
    <property type="match status" value="1"/>
</dbReference>
<proteinExistence type="predicted"/>
<dbReference type="Pfam" id="PF04336">
    <property type="entry name" value="ACP_PD"/>
    <property type="match status" value="1"/>
</dbReference>
<gene>
    <name evidence="4" type="ORF">ACFSYS_05550</name>
</gene>
<keyword evidence="1" id="KW-0444">Lipid biosynthesis</keyword>
<keyword evidence="2" id="KW-0378">Hydrolase</keyword>
<sequence>MSILCIFRNMNYLAHIYLSGDNELLKIGNFMADSIKGKKYLQYAETIQNGIILHRAIDYYTDTHPVVRQSIRKLFPTYGHYSGIIIDIFYDHFLAANWKRFSTIPLKDYTEDFFKLLESNYEVLPKKVKAFMPFMIKDNWLLSYAEIEGIKRVLGGMNRRTGNKSGMDKATKELDLYYSDFEDEFFTFFEDLEDFSKKRIFELEHKKKPEM</sequence>
<accession>A0ABW5X0Y2</accession>
<dbReference type="PANTHER" id="PTHR38764">
    <property type="entry name" value="ACYL CARRIER PROTEIN PHOSPHODIESTERASE"/>
    <property type="match status" value="1"/>
</dbReference>
<dbReference type="EMBL" id="JBHUOJ010000009">
    <property type="protein sequence ID" value="MFD2832746.1"/>
    <property type="molecule type" value="Genomic_DNA"/>
</dbReference>
<evidence type="ECO:0000256" key="3">
    <source>
        <dbReference type="ARBA" id="ARBA00023098"/>
    </source>
</evidence>
<organism evidence="4 5">
    <name type="scientific">Christiangramia antarctica</name>
    <dbReference type="NCBI Taxonomy" id="2058158"/>
    <lineage>
        <taxon>Bacteria</taxon>
        <taxon>Pseudomonadati</taxon>
        <taxon>Bacteroidota</taxon>
        <taxon>Flavobacteriia</taxon>
        <taxon>Flavobacteriales</taxon>
        <taxon>Flavobacteriaceae</taxon>
        <taxon>Christiangramia</taxon>
    </lineage>
</organism>